<evidence type="ECO:0000256" key="3">
    <source>
        <dbReference type="SAM" id="MobiDB-lite"/>
    </source>
</evidence>
<dbReference type="VEuPathDB" id="FungiDB:DD237_001478"/>
<proteinExistence type="predicted"/>
<feature type="compositionally biased region" description="Polar residues" evidence="3">
    <location>
        <begin position="1172"/>
        <end position="1181"/>
    </location>
</feature>
<evidence type="ECO:0000256" key="1">
    <source>
        <dbReference type="ARBA" id="ARBA00022723"/>
    </source>
</evidence>
<feature type="compositionally biased region" description="Polar residues" evidence="3">
    <location>
        <begin position="1206"/>
        <end position="1216"/>
    </location>
</feature>
<keyword evidence="2" id="KW-0186">Copper</keyword>
<name>A0A3M6VH55_9STRA</name>
<sequence length="1925" mass="204906">MLLFAASSVSQSTTTTTDVYYPTILSAAGNITGLPGGNDLCGSERIRKPWSALRSDEQALYIEATKLAVADGGVAAFAAIAADSLSQAQGEYSCAFFSWYRRLLLAYESYLRTLDERFACLTLHYYDVHTAYLKAVNGDCTNMFDCSDIFQALGGNVKSNEITTSTFNGIEATGYAVTGFSSKNVVRNDLSTKFIPSAASFSTFQSVVATSVDYATFLQGIKYGVHDEVLNAIGGTFATAAAANDVLYYSWYTSLDMYWHVYHLCRIGVPLTNDEIVESLEVFANSTQTCGGVAGVDAETPLVMRIKVDGELVDVSKHPKLGKFFAFTGNLNWNYASIQQLGEYSYTYELPEMFRQQILSNNDMCTGFNRAFAATYTTLNATAVKSTMTTKTSTTTRTTTTTKIVNGKKVTTTKVSKVTTTSNRSSASTAYSTATTGQLMSRYNYTYLGNFSTGNVVFGEGTIVSNGYTGYKAYYSNGAITTKHNGIISTSASTTSGSIDSTYSKMSNMVMNVMVGTKSVARNVTVSVATSGSYWAWLSTAYNGLYTRFEGNVDLVATHMKLLECYTFERVYGLSNLTSTFVTDKNLVTDRVDCGQRMDLVRSGLLQLAVRSTSYSSKSLKFASSTVIKTILTSYKRVFTRNVSYIRRSYTQKVQNDLDSTEQSLDNITITSNSGLGNNETSSIVVNTGYIMSKTTSMTQQNAGISNTVTTTTTTTAANASDTLSEASSADDVRSTLGGNAKSITGPKTKMTGSNGKSVSTTTHPNDETTATTKSDSVHTTVTAGSGDLTTATGSSSPAASNTAMTPKTKSGATPPGATSAPVMPGATPSPVMPDATPAPVMPGATPAQVMPGTIPVPVMLGTTPAPVMPGAIPSLTTPDTTPSPVMPDATPAQMIPGATPAQVMPGTTPAPVMPGATPAPEIPGITPVPVMPGAIPAPTTPGATPAPVDARNNSCSCDARHDSSPCNARRDSFSYDTWRDSFPCDARRDSCSNDTWRDSCSIMPGATPAPTTLVVIVVPMTPGMATAHMMPGATPVHVMPGDTPVPTMPCPTPAPTLPCPCAAPTMPGAAPVPTMKHSETCINVSVEGDATYCIAGPICSGSGDSPNGSMCPMEGDVAVGDCHDTLASYQNSSTCIAPENARCAKTHTGVWGCVFDMRKAAPTPAPTTATYMATRSPATSESDKHTSLYSATPEMTKSAAAPCTTGPSEETATDVSTTTGIKTATTASTDQQEDYTIEKQHPSALSSSNQKLSTSYAATTLASGNSNSNSNSGNGGVTLVLSICAAVAAVVALAGFTVFKMKQRPSNTVASPGAYYIQPTTPNTDSTRFTSLATNISNEQGEIRAGGNAACNQGQRVRKSWSRLTSSEKDLYLEAMDIAIQNGVIEQFAAIHVDPNGESQAHRSCGFFSWHRRLLVALESYLRDQDPKFACVTLPYYDVHAAFVRQAAKECDNLYECSDILQEIGGNKKAQSEKVSLTLNGKTSTGYPIDGYPLNHNCDDTKVCGYALRSDLATKPVPSGAGFASFLNTVRSSSDYASFLTNIQFGVHNEVHNAVGGIMVTFASPRDIFFYSWHAAIDMYLHVYHLCHFGMPLTEEQILSASKASTKHSDTCGGASGVGPNAKIVQNVRVNGEIIDISDHPTLGKYFSYAGSEMWNYGDVAQLGDYSYSYELPDIITQQLLSNSQICAAFSSTNVPATSSPITSVSSSSDGSYVVNGSTNNGADVNSSKDVDHGYVHETNVTTHTDNYVVDDSTNASGSARFLKANSGNYWQWTQTAYDGLYDRFDGNMDLVMQQMQYAECEAFNKDYGIEDFSHEFVENFHLLSTRPICGKTIDEIASGNVTVACITNGFKPDAIEFSDEEVIFKIKTNYESNPIAPDESMDAKAIADAQWKAKQTPTGIKATQKDHSFTTPTPTSTIHCGVK</sequence>
<keyword evidence="1" id="KW-0479">Metal-binding</keyword>
<feature type="compositionally biased region" description="Low complexity" evidence="3">
    <location>
        <begin position="790"/>
        <end position="804"/>
    </location>
</feature>
<feature type="region of interest" description="Disordered" evidence="3">
    <location>
        <begin position="1167"/>
        <end position="1252"/>
    </location>
</feature>
<evidence type="ECO:0000313" key="5">
    <source>
        <dbReference type="EMBL" id="RMX66335.1"/>
    </source>
</evidence>
<dbReference type="InterPro" id="IPR002227">
    <property type="entry name" value="Tyrosinase_Cu-bd"/>
</dbReference>
<feature type="compositionally biased region" description="Low complexity" evidence="3">
    <location>
        <begin position="1217"/>
        <end position="1230"/>
    </location>
</feature>
<keyword evidence="6" id="KW-1185">Reference proteome</keyword>
<dbReference type="PROSITE" id="PS00497">
    <property type="entry name" value="TYROSINASE_1"/>
    <property type="match status" value="1"/>
</dbReference>
<dbReference type="GO" id="GO:0046872">
    <property type="term" value="F:metal ion binding"/>
    <property type="evidence" value="ECO:0007669"/>
    <property type="project" value="UniProtKB-KW"/>
</dbReference>
<feature type="region of interest" description="Disordered" evidence="3">
    <location>
        <begin position="1898"/>
        <end position="1925"/>
    </location>
</feature>
<feature type="compositionally biased region" description="Polar residues" evidence="3">
    <location>
        <begin position="1911"/>
        <end position="1925"/>
    </location>
</feature>
<dbReference type="EMBL" id="QLLG01000207">
    <property type="protein sequence ID" value="RMX66335.1"/>
    <property type="molecule type" value="Genomic_DNA"/>
</dbReference>
<dbReference type="PANTHER" id="PTHR11474:SF126">
    <property type="entry name" value="TYROSINASE-LIKE PROTEIN TYR-1-RELATED"/>
    <property type="match status" value="1"/>
</dbReference>
<dbReference type="GO" id="GO:0016491">
    <property type="term" value="F:oxidoreductase activity"/>
    <property type="evidence" value="ECO:0007669"/>
    <property type="project" value="InterPro"/>
</dbReference>
<dbReference type="InterPro" id="IPR008922">
    <property type="entry name" value="Di-copper_centre_dom_sf"/>
</dbReference>
<evidence type="ECO:0000256" key="2">
    <source>
        <dbReference type="ARBA" id="ARBA00023008"/>
    </source>
</evidence>
<feature type="domain" description="Tyrosinase copper-binding" evidence="4">
    <location>
        <begin position="1403"/>
        <end position="1420"/>
    </location>
</feature>
<comment type="caution">
    <text evidence="5">The sequence shown here is derived from an EMBL/GenBank/DDBJ whole genome shotgun (WGS) entry which is preliminary data.</text>
</comment>
<dbReference type="Gene3D" id="1.10.1280.10">
    <property type="entry name" value="Di-copper center containing domain from catechol oxidase"/>
    <property type="match status" value="2"/>
</dbReference>
<dbReference type="PANTHER" id="PTHR11474">
    <property type="entry name" value="TYROSINASE FAMILY MEMBER"/>
    <property type="match status" value="1"/>
</dbReference>
<dbReference type="SUPFAM" id="SSF48056">
    <property type="entry name" value="Di-copper centre-containing domain"/>
    <property type="match status" value="2"/>
</dbReference>
<accession>A0A3M6VH55</accession>
<evidence type="ECO:0000313" key="6">
    <source>
        <dbReference type="Proteomes" id="UP000282087"/>
    </source>
</evidence>
<dbReference type="Proteomes" id="UP000282087">
    <property type="component" value="Unassembled WGS sequence"/>
</dbReference>
<organism evidence="5 6">
    <name type="scientific">Peronospora effusa</name>
    <dbReference type="NCBI Taxonomy" id="542832"/>
    <lineage>
        <taxon>Eukaryota</taxon>
        <taxon>Sar</taxon>
        <taxon>Stramenopiles</taxon>
        <taxon>Oomycota</taxon>
        <taxon>Peronosporomycetes</taxon>
        <taxon>Peronosporales</taxon>
        <taxon>Peronosporaceae</taxon>
        <taxon>Peronospora</taxon>
    </lineage>
</organism>
<feature type="region of interest" description="Disordered" evidence="3">
    <location>
        <begin position="720"/>
        <end position="832"/>
    </location>
</feature>
<reference evidence="5 6" key="1">
    <citation type="submission" date="2018-06" db="EMBL/GenBank/DDBJ databases">
        <title>Comparative genomics of downy mildews reveals potential adaptations to biotrophy.</title>
        <authorList>
            <person name="Fletcher K."/>
            <person name="Klosterman S.J."/>
            <person name="Derevnina L."/>
            <person name="Martin F."/>
            <person name="Koike S."/>
            <person name="Reyes Chin-Wo S."/>
            <person name="Mou B."/>
            <person name="Michelmore R."/>
        </authorList>
    </citation>
    <scope>NUCLEOTIDE SEQUENCE [LARGE SCALE GENOMIC DNA]</scope>
    <source>
        <strain evidence="5 6">R14</strain>
    </source>
</reference>
<dbReference type="InterPro" id="IPR050316">
    <property type="entry name" value="Tyrosinase/Hemocyanin"/>
</dbReference>
<protein>
    <recommendedName>
        <fullName evidence="4">Tyrosinase copper-binding domain-containing protein</fullName>
    </recommendedName>
</protein>
<evidence type="ECO:0000259" key="4">
    <source>
        <dbReference type="PROSITE" id="PS00497"/>
    </source>
</evidence>
<feature type="compositionally biased region" description="Polar residues" evidence="3">
    <location>
        <begin position="751"/>
        <end position="784"/>
    </location>
</feature>
<dbReference type="Pfam" id="PF00264">
    <property type="entry name" value="Tyrosinase"/>
    <property type="match status" value="2"/>
</dbReference>
<gene>
    <name evidence="5" type="ORF">DD238_001693</name>
</gene>